<evidence type="ECO:0000313" key="2">
    <source>
        <dbReference type="EMBL" id="MCI15252.1"/>
    </source>
</evidence>
<reference evidence="2 3" key="1">
    <citation type="journal article" date="2018" name="Front. Plant Sci.">
        <title>Red Clover (Trifolium pratense) and Zigzag Clover (T. medium) - A Picture of Genomic Similarities and Differences.</title>
        <authorList>
            <person name="Dluhosova J."/>
            <person name="Istvanek J."/>
            <person name="Nedelnik J."/>
            <person name="Repkova J."/>
        </authorList>
    </citation>
    <scope>NUCLEOTIDE SEQUENCE [LARGE SCALE GENOMIC DNA]</scope>
    <source>
        <strain evidence="3">cv. 10/8</strain>
        <tissue evidence="2">Leaf</tissue>
    </source>
</reference>
<protein>
    <submittedName>
        <fullName evidence="2">Ubiquitin carboxyl-terminal hydrolase</fullName>
    </submittedName>
</protein>
<evidence type="ECO:0000313" key="3">
    <source>
        <dbReference type="Proteomes" id="UP000265520"/>
    </source>
</evidence>
<comment type="caution">
    <text evidence="2">The sequence shown here is derived from an EMBL/GenBank/DDBJ whole genome shotgun (WGS) entry which is preliminary data.</text>
</comment>
<dbReference type="InterPro" id="IPR025724">
    <property type="entry name" value="GAG-pre-integrase_dom"/>
</dbReference>
<dbReference type="EMBL" id="LXQA010095643">
    <property type="protein sequence ID" value="MCI15252.1"/>
    <property type="molecule type" value="Genomic_DNA"/>
</dbReference>
<name>A0A392PU90_9FABA</name>
<dbReference type="GO" id="GO:0016787">
    <property type="term" value="F:hydrolase activity"/>
    <property type="evidence" value="ECO:0007669"/>
    <property type="project" value="UniProtKB-KW"/>
</dbReference>
<dbReference type="Pfam" id="PF13976">
    <property type="entry name" value="gag_pre-integrs"/>
    <property type="match status" value="1"/>
</dbReference>
<dbReference type="AlphaFoldDB" id="A0A392PU90"/>
<feature type="domain" description="GAG-pre-integrase" evidence="1">
    <location>
        <begin position="11"/>
        <end position="49"/>
    </location>
</feature>
<keyword evidence="2" id="KW-0378">Hydrolase</keyword>
<organism evidence="2 3">
    <name type="scientific">Trifolium medium</name>
    <dbReference type="NCBI Taxonomy" id="97028"/>
    <lineage>
        <taxon>Eukaryota</taxon>
        <taxon>Viridiplantae</taxon>
        <taxon>Streptophyta</taxon>
        <taxon>Embryophyta</taxon>
        <taxon>Tracheophyta</taxon>
        <taxon>Spermatophyta</taxon>
        <taxon>Magnoliopsida</taxon>
        <taxon>eudicotyledons</taxon>
        <taxon>Gunneridae</taxon>
        <taxon>Pentapetalae</taxon>
        <taxon>rosids</taxon>
        <taxon>fabids</taxon>
        <taxon>Fabales</taxon>
        <taxon>Fabaceae</taxon>
        <taxon>Papilionoideae</taxon>
        <taxon>50 kb inversion clade</taxon>
        <taxon>NPAAA clade</taxon>
        <taxon>Hologalegina</taxon>
        <taxon>IRL clade</taxon>
        <taxon>Trifolieae</taxon>
        <taxon>Trifolium</taxon>
    </lineage>
</organism>
<feature type="non-terminal residue" evidence="2">
    <location>
        <position position="56"/>
    </location>
</feature>
<evidence type="ECO:0000259" key="1">
    <source>
        <dbReference type="Pfam" id="PF13976"/>
    </source>
</evidence>
<keyword evidence="3" id="KW-1185">Reference proteome</keyword>
<proteinExistence type="predicted"/>
<sequence length="56" mass="6461">MQCKMTANRIYGYLSEKGLKILEQKNMVRGLPKLQDSSNVCSDCMIGKQHREPFLK</sequence>
<dbReference type="Proteomes" id="UP000265520">
    <property type="component" value="Unassembled WGS sequence"/>
</dbReference>
<accession>A0A392PU90</accession>